<feature type="transmembrane region" description="Helical" evidence="10">
    <location>
        <begin position="368"/>
        <end position="386"/>
    </location>
</feature>
<gene>
    <name evidence="13" type="ORF">HLB44_19165</name>
</gene>
<dbReference type="Pfam" id="PF02518">
    <property type="entry name" value="HATPase_c"/>
    <property type="match status" value="1"/>
</dbReference>
<evidence type="ECO:0000259" key="11">
    <source>
        <dbReference type="PROSITE" id="PS50109"/>
    </source>
</evidence>
<keyword evidence="8" id="KW-0067">ATP-binding</keyword>
<dbReference type="Gene3D" id="6.10.340.10">
    <property type="match status" value="1"/>
</dbReference>
<dbReference type="InterPro" id="IPR036890">
    <property type="entry name" value="HATPase_C_sf"/>
</dbReference>
<dbReference type="SMART" id="SM00387">
    <property type="entry name" value="HATPase_c"/>
    <property type="match status" value="1"/>
</dbReference>
<evidence type="ECO:0000313" key="13">
    <source>
        <dbReference type="EMBL" id="NRF69119.1"/>
    </source>
</evidence>
<dbReference type="InterPro" id="IPR050980">
    <property type="entry name" value="2C_sensor_his_kinase"/>
</dbReference>
<sequence length="665" mass="72270">MALGVLIEEKQLAHRHYQAGLQKTKEQIVARLRHPTGQLALLNPRAGGEATVPLKPLVLPFSAIDFDDKTKVQQAVEMAGCLVQYRDGANLCVAVGNNPFAGGFIYLAGSFASGALVPHLPGDLDFGSAHRVRVSVAMRGQTWRWIAPFETLAEGANVGPSGAPGHRGRLTGYVDGVPITHGTKTVRDFRGWLWQDGRCADDSADPASDCAKRSFFSIRLPVEVFRDALFQGDRARIVWPPPDLAQILVRLQVLAPGEGAPLFDSDSQGAEPPFALADLGELLLPGERLRIRRQGATDDLATLVGRATDEAPRARWLDGLVRRLPVEGYDAPLELRESIATSLGRYELQLSGDVRSVNRTLAAVATRVSGFVGAMLAAVLVAWLLIELRIIRRITLLTKRAASVSKGMRSAGGLPRIDVADLRGSDELGVLAQGLQDLLQRVDEDLRREQIRAQQEKDQWHAVGHEIVSPLQSLLALHGAADDPSHRYLRRMQQAVQVLYGQASPSEAFESTTLQLAPLDLDAFLGHVAANADAVGVRDLRYASPGAPVNVRADEFSLEDVVTHVLRNADRHRVPGSPITLRLNFDAREARVEIHNEGAPIADAMLEKIFEYGVSEHADEGDETDEGHRGQGLFVARTYMAKMGGTIAARNADGGVVFTLRLPRV</sequence>
<evidence type="ECO:0000256" key="3">
    <source>
        <dbReference type="ARBA" id="ARBA00012438"/>
    </source>
</evidence>
<evidence type="ECO:0000256" key="5">
    <source>
        <dbReference type="ARBA" id="ARBA00022679"/>
    </source>
</evidence>
<dbReference type="PROSITE" id="PS50109">
    <property type="entry name" value="HIS_KIN"/>
    <property type="match status" value="1"/>
</dbReference>
<keyword evidence="9" id="KW-0175">Coiled coil</keyword>
<evidence type="ECO:0000256" key="4">
    <source>
        <dbReference type="ARBA" id="ARBA00022553"/>
    </source>
</evidence>
<feature type="coiled-coil region" evidence="9">
    <location>
        <begin position="432"/>
        <end position="459"/>
    </location>
</feature>
<dbReference type="InterPro" id="IPR003660">
    <property type="entry name" value="HAMP_dom"/>
</dbReference>
<feature type="domain" description="Histidine kinase" evidence="11">
    <location>
        <begin position="462"/>
        <end position="665"/>
    </location>
</feature>
<comment type="catalytic activity">
    <reaction evidence="1">
        <text>ATP + protein L-histidine = ADP + protein N-phospho-L-histidine.</text>
        <dbReference type="EC" id="2.7.13.3"/>
    </reaction>
</comment>
<evidence type="ECO:0000256" key="6">
    <source>
        <dbReference type="ARBA" id="ARBA00022741"/>
    </source>
</evidence>
<evidence type="ECO:0000256" key="10">
    <source>
        <dbReference type="SAM" id="Phobius"/>
    </source>
</evidence>
<proteinExistence type="predicted"/>
<keyword evidence="10" id="KW-0472">Membrane</keyword>
<evidence type="ECO:0000313" key="14">
    <source>
        <dbReference type="Proteomes" id="UP000737171"/>
    </source>
</evidence>
<dbReference type="EMBL" id="JABRWJ010000005">
    <property type="protein sequence ID" value="NRF69119.1"/>
    <property type="molecule type" value="Genomic_DNA"/>
</dbReference>
<keyword evidence="10" id="KW-0812">Transmembrane</keyword>
<dbReference type="EC" id="2.7.13.3" evidence="3"/>
<name>A0ABX2EKI8_9BURK</name>
<dbReference type="PANTHER" id="PTHR44936:SF10">
    <property type="entry name" value="SENSOR PROTEIN RSTB"/>
    <property type="match status" value="1"/>
</dbReference>
<keyword evidence="4" id="KW-0597">Phosphoprotein</keyword>
<comment type="caution">
    <text evidence="13">The sequence shown here is derived from an EMBL/GenBank/DDBJ whole genome shotgun (WGS) entry which is preliminary data.</text>
</comment>
<keyword evidence="6" id="KW-0547">Nucleotide-binding</keyword>
<evidence type="ECO:0000256" key="8">
    <source>
        <dbReference type="ARBA" id="ARBA00022840"/>
    </source>
</evidence>
<dbReference type="Proteomes" id="UP000737171">
    <property type="component" value="Unassembled WGS sequence"/>
</dbReference>
<protein>
    <recommendedName>
        <fullName evidence="3">histidine kinase</fullName>
        <ecNumber evidence="3">2.7.13.3</ecNumber>
    </recommendedName>
</protein>
<evidence type="ECO:0000259" key="12">
    <source>
        <dbReference type="PROSITE" id="PS50885"/>
    </source>
</evidence>
<organism evidence="13 14">
    <name type="scientific">Pseudaquabacterium terrae</name>
    <dbReference type="NCBI Taxonomy" id="2732868"/>
    <lineage>
        <taxon>Bacteria</taxon>
        <taxon>Pseudomonadati</taxon>
        <taxon>Pseudomonadota</taxon>
        <taxon>Betaproteobacteria</taxon>
        <taxon>Burkholderiales</taxon>
        <taxon>Sphaerotilaceae</taxon>
        <taxon>Pseudaquabacterium</taxon>
    </lineage>
</organism>
<accession>A0ABX2EKI8</accession>
<evidence type="ECO:0000256" key="1">
    <source>
        <dbReference type="ARBA" id="ARBA00000085"/>
    </source>
</evidence>
<evidence type="ECO:0000256" key="9">
    <source>
        <dbReference type="SAM" id="Coils"/>
    </source>
</evidence>
<evidence type="ECO:0000256" key="7">
    <source>
        <dbReference type="ARBA" id="ARBA00022777"/>
    </source>
</evidence>
<dbReference type="SUPFAM" id="SSF55874">
    <property type="entry name" value="ATPase domain of HSP90 chaperone/DNA topoisomerase II/histidine kinase"/>
    <property type="match status" value="1"/>
</dbReference>
<keyword evidence="5" id="KW-0808">Transferase</keyword>
<dbReference type="PROSITE" id="PS50885">
    <property type="entry name" value="HAMP"/>
    <property type="match status" value="1"/>
</dbReference>
<feature type="domain" description="HAMP" evidence="12">
    <location>
        <begin position="388"/>
        <end position="447"/>
    </location>
</feature>
<keyword evidence="7 13" id="KW-0418">Kinase</keyword>
<evidence type="ECO:0000256" key="2">
    <source>
        <dbReference type="ARBA" id="ARBA00004370"/>
    </source>
</evidence>
<dbReference type="Gene3D" id="3.30.565.10">
    <property type="entry name" value="Histidine kinase-like ATPase, C-terminal domain"/>
    <property type="match status" value="1"/>
</dbReference>
<reference evidence="13 14" key="1">
    <citation type="submission" date="2020-05" db="EMBL/GenBank/DDBJ databases">
        <title>Aquincola sp. isolate from soil.</title>
        <authorList>
            <person name="Han J."/>
            <person name="Kim D.-U."/>
        </authorList>
    </citation>
    <scope>NUCLEOTIDE SEQUENCE [LARGE SCALE GENOMIC DNA]</scope>
    <source>
        <strain evidence="13 14">S2</strain>
    </source>
</reference>
<dbReference type="InterPro" id="IPR005467">
    <property type="entry name" value="His_kinase_dom"/>
</dbReference>
<dbReference type="GO" id="GO:0016301">
    <property type="term" value="F:kinase activity"/>
    <property type="evidence" value="ECO:0007669"/>
    <property type="project" value="UniProtKB-KW"/>
</dbReference>
<dbReference type="PANTHER" id="PTHR44936">
    <property type="entry name" value="SENSOR PROTEIN CREC"/>
    <property type="match status" value="1"/>
</dbReference>
<keyword evidence="14" id="KW-1185">Reference proteome</keyword>
<dbReference type="InterPro" id="IPR003594">
    <property type="entry name" value="HATPase_dom"/>
</dbReference>
<comment type="subcellular location">
    <subcellularLocation>
        <location evidence="2">Membrane</location>
    </subcellularLocation>
</comment>
<keyword evidence="10" id="KW-1133">Transmembrane helix</keyword>